<feature type="non-terminal residue" evidence="1">
    <location>
        <position position="1"/>
    </location>
</feature>
<dbReference type="Proteomes" id="UP001142055">
    <property type="component" value="Chromosome 1"/>
</dbReference>
<proteinExistence type="predicted"/>
<organism evidence="1 2">
    <name type="scientific">Blomia tropicalis</name>
    <name type="common">Mite</name>
    <dbReference type="NCBI Taxonomy" id="40697"/>
    <lineage>
        <taxon>Eukaryota</taxon>
        <taxon>Metazoa</taxon>
        <taxon>Ecdysozoa</taxon>
        <taxon>Arthropoda</taxon>
        <taxon>Chelicerata</taxon>
        <taxon>Arachnida</taxon>
        <taxon>Acari</taxon>
        <taxon>Acariformes</taxon>
        <taxon>Sarcoptiformes</taxon>
        <taxon>Astigmata</taxon>
        <taxon>Glycyphagoidea</taxon>
        <taxon>Echimyopodidae</taxon>
        <taxon>Blomia</taxon>
    </lineage>
</organism>
<keyword evidence="2" id="KW-1185">Reference proteome</keyword>
<accession>A0A9Q0RRE7</accession>
<evidence type="ECO:0000313" key="1">
    <source>
        <dbReference type="EMBL" id="KAJ6223585.1"/>
    </source>
</evidence>
<gene>
    <name evidence="1" type="ORF">RDWZM_002130</name>
</gene>
<dbReference type="OMA" id="VRFENPI"/>
<dbReference type="EMBL" id="JAPWDV010000001">
    <property type="protein sequence ID" value="KAJ6223585.1"/>
    <property type="molecule type" value="Genomic_DNA"/>
</dbReference>
<protein>
    <submittedName>
        <fullName evidence="1">Uncharacterized protein</fullName>
    </submittedName>
</protein>
<comment type="caution">
    <text evidence="1">The sequence shown here is derived from an EMBL/GenBank/DDBJ whole genome shotgun (WGS) entry which is preliminary data.</text>
</comment>
<sequence length="2070" mass="240245">SIRHEMDLITESYLKEIANLHHMKPPILEDDESIILSRRRRSINDDHDHSIPFYIREGTKPLSAIVDSGKICRGSHTVLDLFVLPFEGFNYGLCLTSEPTKGYFLHYGPLPSMSYRTEITDLSNPTRILAFVHKGDSYRRSLVVLILNQKTDPKQFAVKWFQINPQHVVIHINHIKQLVDISVSNSAVFNHDLAIFHDQGVGSLQVYSFMGTYFDFEAQIPISNNLNAICTFSIYGKRYLALGFRAINPGQRPHDIMLISLDEKDLKSIQKIPVLDGDQDVLDLNFFTFGKDDGGRKQENFLVVVKRKFILFYKFIDYKPMIFQRIAMENVRKVRTYGNSESLFVMIALYETNDVQLIIYNSFRFMVSSIQRRMFLYPNTPLMFYKPLEWSNSIQLFVAAYDAIETYTYTFSHDRSLLDEWRRSMDWCRNTHNEVMNLHRRSLIIQKSFSQAYVQNEPIHVKGSLFVPSYVGDQVETRDYQQMDSDSFRLNQHYFDELFKMKTILDEIDRKIHRGHHRLSDALFMHSTNLQQVFGRHHFNNVRIVDYNTSRHGLTQSIELNLRTQFLNEHEVTSLFEDTIRLRSDQPLWLMKTPNFTRIEAKQLFRHNGLVNSHFNISDVITRDQSHTILGRKRLHHCLLVDDHIYSMTVNGQNFTQHTVLLTSIPQRILNPIQIQAPKIRTSILNARIVNKIHIKTFFDNVVMKNTQTTIMSSVEFANGLEVYDLYVNGSSRLNGHIIDELIDDVLWINQPNQTLWGEYNFNSNLHVDGNLFVERINQKSIPEDLVLANSNNLIKGIKHFEEPIFIDRLNITSVMNGLLFQNGMPDILLRNVPQNITGYKALNSLKLMGHSRLTGTINELNLEELLQRSKQRSETKYFEKLNIENVANFIGGIHFDHLNGLSRSQFEQLIHHSIGLDQTWNELELGQVRFNNLFVNTLDCRLVNGWNLDSDLLTRNTNQYVSGSMSFDTIRVEGSSTVSEVNGVPMQALESIFRTYDDQNIDKKIFANDIYVKSLQVNSINSIPFDEIVFMDQVNSKPIIGTKIFNSSKLQFDSLTVDHLHLNAINRIPVQQFLHGSLHRNTPQNVSNQIEFKSLILRPNVDFGSYWINGVNLYQLQNDMVLNYNGLNMLQNITGRKIFTDSVSFEDKIEFDRLMDGINYWEMANNWMYRGVQQRVDATMNIEHLECNQFRCLDRNVVRLDRKSVIHSNLEFVGPTQIYGGVILNGKLNDIDLRQDVVYSNYNGIQTIRGKINILNKVQVRQNLDINGYINGIDVQRMCASIYRPEPTKPLVVNGDVRIVEPIRFNVINNITYEELRTQTIRHDLPYQNVTGRMIVNTLILNNSTYLSRHINGLNLQHIKRTYFSKSKPQHIDADIVVQSDVQFIGDIDTRRFWIENGIIGGINLSYIDQNSLKVYGDQNYYGNVDFVTDVDIQLDLNSRWLNGVDTEHFMRRDRRVHSFLEETIFTRNLTVVDNLNIINGKLISGVNVEMIHQNAVQRNGHRNYTVRGRKIFDSIEVENIHTEKLNTIPISKRSLLLRTDPQTITGKISFDGNVHLNTSVIESINRIKLNRFYDSIVRRNAKSNIIDSEVKFDSLNIGTVEARALIDNVNISVLNTISDTIKNLETLEQFSSVTRNDFDQFEKRLASVPGKFLFFELFSTITEKMLYLPTIVEPLLIDEISHYLAFFLPSKMEDNCFETQVHLVDQQNVQSINLLRLFSPLPVRFVHHINSFVFITSYGSFENNSNVGKCLAKNTLSKGIDPNNIVQVYQGKSIIFFQIFRLMPERQLVSLLHLAQLPKSLTQFEMIMINDVYVLLCSENQCHLICLNCGTKVELEQIQLDGPILKIYNIQDTIIIMLPNRVDIFKRLSTENKLIHLQSISNFNSRAIHLIENQVFSYLLIGNNRKQIHVYRRANQEKTIYQRIQTIQESESIIEFKTFYGKPMIRDETFVLARMLSKIVLFQLEANDFLKKIGTVEIGNVLSNTNGLNLRQLYMVGKQQLLALYYGNDYCQPHNGQRAPFIDILRPRFHLEVTFGEERTNRGEQWEKYHRSIEESDKILNHTTLVVN</sequence>
<name>A0A9Q0RRE7_BLOTA</name>
<reference evidence="1" key="1">
    <citation type="submission" date="2022-12" db="EMBL/GenBank/DDBJ databases">
        <title>Genome assemblies of Blomia tropicalis.</title>
        <authorList>
            <person name="Cui Y."/>
        </authorList>
    </citation>
    <scope>NUCLEOTIDE SEQUENCE</scope>
    <source>
        <tissue evidence="1">Adult mites</tissue>
    </source>
</reference>
<evidence type="ECO:0000313" key="2">
    <source>
        <dbReference type="Proteomes" id="UP001142055"/>
    </source>
</evidence>